<keyword evidence="1" id="KW-0645">Protease</keyword>
<accession>A0ABT2EIB3</accession>
<dbReference type="Gene3D" id="2.40.70.10">
    <property type="entry name" value="Acid Proteases"/>
    <property type="match status" value="1"/>
</dbReference>
<dbReference type="Pfam" id="PF13650">
    <property type="entry name" value="Asp_protease_2"/>
    <property type="match status" value="1"/>
</dbReference>
<evidence type="ECO:0000313" key="2">
    <source>
        <dbReference type="Proteomes" id="UP001204798"/>
    </source>
</evidence>
<name>A0ABT2EIB3_9BACT</name>
<reference evidence="1 2" key="1">
    <citation type="submission" date="2022-08" db="EMBL/GenBank/DDBJ databases">
        <title>Bacterial and archaeal communities from various locations to study Microbial Dark Matter (Phase II).</title>
        <authorList>
            <person name="Stepanauskas R."/>
        </authorList>
    </citation>
    <scope>NUCLEOTIDE SEQUENCE [LARGE SCALE GENOMIC DNA]</scope>
    <source>
        <strain evidence="1 2">PD1</strain>
    </source>
</reference>
<dbReference type="EMBL" id="JANUCP010000001">
    <property type="protein sequence ID" value="MCS3917684.1"/>
    <property type="molecule type" value="Genomic_DNA"/>
</dbReference>
<dbReference type="RefSeq" id="WP_259092003.1">
    <property type="nucleotide sequence ID" value="NZ_CP130454.1"/>
</dbReference>
<keyword evidence="2" id="KW-1185">Reference proteome</keyword>
<evidence type="ECO:0000313" key="1">
    <source>
        <dbReference type="EMBL" id="MCS3917684.1"/>
    </source>
</evidence>
<gene>
    <name evidence="1" type="ORF">M2350_000081</name>
</gene>
<keyword evidence="1" id="KW-0378">Hydrolase</keyword>
<dbReference type="GO" id="GO:0008233">
    <property type="term" value="F:peptidase activity"/>
    <property type="evidence" value="ECO:0007669"/>
    <property type="project" value="UniProtKB-KW"/>
</dbReference>
<comment type="caution">
    <text evidence="1">The sequence shown here is derived from an EMBL/GenBank/DDBJ whole genome shotgun (WGS) entry which is preliminary data.</text>
</comment>
<proteinExistence type="predicted"/>
<protein>
    <submittedName>
        <fullName evidence="1">Aspartyl protease</fullName>
    </submittedName>
</protein>
<dbReference type="GO" id="GO:0006508">
    <property type="term" value="P:proteolysis"/>
    <property type="evidence" value="ECO:0007669"/>
    <property type="project" value="UniProtKB-KW"/>
</dbReference>
<dbReference type="Proteomes" id="UP001204798">
    <property type="component" value="Unassembled WGS sequence"/>
</dbReference>
<organism evidence="1 2">
    <name type="scientific">Candidatus Fervidibacter sacchari</name>
    <dbReference type="NCBI Taxonomy" id="1448929"/>
    <lineage>
        <taxon>Bacteria</taxon>
        <taxon>Candidatus Fervidibacterota</taxon>
        <taxon>Candidatus Fervidibacter</taxon>
    </lineage>
</organism>
<dbReference type="InterPro" id="IPR021109">
    <property type="entry name" value="Peptidase_aspartic_dom_sf"/>
</dbReference>
<sequence>MTIEGHIDEELQMRIPIRVRGLRGVVDLEAVIDTGFNGALCLPVGVAVSLGLVLVDLRLTELADGRIQPELVFEGWVQMGEATEQPVDILVTYGEDALLGMALLSLIGASISADLTGRTVQVTLPSS</sequence>